<proteinExistence type="predicted"/>
<feature type="compositionally biased region" description="Basic and acidic residues" evidence="1">
    <location>
        <begin position="1"/>
        <end position="26"/>
    </location>
</feature>
<evidence type="ECO:0000313" key="3">
    <source>
        <dbReference type="EMBL" id="MFC7189737.1"/>
    </source>
</evidence>
<protein>
    <submittedName>
        <fullName evidence="3">Uncharacterized protein</fullName>
    </submittedName>
</protein>
<feature type="transmembrane region" description="Helical" evidence="2">
    <location>
        <begin position="90"/>
        <end position="115"/>
    </location>
</feature>
<evidence type="ECO:0000256" key="1">
    <source>
        <dbReference type="SAM" id="MobiDB-lite"/>
    </source>
</evidence>
<dbReference type="EMBL" id="JBHTAX010000001">
    <property type="protein sequence ID" value="MFC7189737.1"/>
    <property type="molecule type" value="Genomic_DNA"/>
</dbReference>
<dbReference type="Proteomes" id="UP001596417">
    <property type="component" value="Unassembled WGS sequence"/>
</dbReference>
<evidence type="ECO:0000256" key="2">
    <source>
        <dbReference type="SAM" id="Phobius"/>
    </source>
</evidence>
<keyword evidence="2" id="KW-1133">Transmembrane helix</keyword>
<sequence>MRADDVRKESHWSDGERNEREWEEGKKRRGYEAMSSSDRASGEKEATGIEPFLNTICPYSWVLAIAFGLSLLFALFSLLSVVFIPASAPSYPIAFLTLVLDGLIVAILAPMLYLCRRHNVL</sequence>
<keyword evidence="2" id="KW-0472">Membrane</keyword>
<accession>A0ABD5YPJ6</accession>
<feature type="region of interest" description="Disordered" evidence="1">
    <location>
        <begin position="1"/>
        <end position="45"/>
    </location>
</feature>
<evidence type="ECO:0000313" key="4">
    <source>
        <dbReference type="Proteomes" id="UP001596417"/>
    </source>
</evidence>
<organism evidence="3 4">
    <name type="scientific">Halocatena marina</name>
    <dbReference type="NCBI Taxonomy" id="2934937"/>
    <lineage>
        <taxon>Archaea</taxon>
        <taxon>Methanobacteriati</taxon>
        <taxon>Methanobacteriota</taxon>
        <taxon>Stenosarchaea group</taxon>
        <taxon>Halobacteria</taxon>
        <taxon>Halobacteriales</taxon>
        <taxon>Natronomonadaceae</taxon>
        <taxon>Halocatena</taxon>
    </lineage>
</organism>
<keyword evidence="4" id="KW-1185">Reference proteome</keyword>
<gene>
    <name evidence="3" type="ORF">ACFQL7_07610</name>
</gene>
<feature type="transmembrane region" description="Helical" evidence="2">
    <location>
        <begin position="61"/>
        <end position="84"/>
    </location>
</feature>
<dbReference type="RefSeq" id="WP_390207564.1">
    <property type="nucleotide sequence ID" value="NZ_JBHSZC010000001.1"/>
</dbReference>
<dbReference type="AlphaFoldDB" id="A0ABD5YPJ6"/>
<name>A0ABD5YPJ6_9EURY</name>
<reference evidence="3 4" key="1">
    <citation type="journal article" date="2019" name="Int. J. Syst. Evol. Microbiol.">
        <title>The Global Catalogue of Microorganisms (GCM) 10K type strain sequencing project: providing services to taxonomists for standard genome sequencing and annotation.</title>
        <authorList>
            <consortium name="The Broad Institute Genomics Platform"/>
            <consortium name="The Broad Institute Genome Sequencing Center for Infectious Disease"/>
            <person name="Wu L."/>
            <person name="Ma J."/>
        </authorList>
    </citation>
    <scope>NUCLEOTIDE SEQUENCE [LARGE SCALE GENOMIC DNA]</scope>
    <source>
        <strain evidence="3 4">RDMS1</strain>
    </source>
</reference>
<comment type="caution">
    <text evidence="3">The sequence shown here is derived from an EMBL/GenBank/DDBJ whole genome shotgun (WGS) entry which is preliminary data.</text>
</comment>
<keyword evidence="2" id="KW-0812">Transmembrane</keyword>